<feature type="region of interest" description="Disordered" evidence="2">
    <location>
        <begin position="526"/>
        <end position="576"/>
    </location>
</feature>
<gene>
    <name evidence="3" type="ordered locus">CNB02530</name>
</gene>
<evidence type="ECO:0000256" key="2">
    <source>
        <dbReference type="SAM" id="MobiDB-lite"/>
    </source>
</evidence>
<dbReference type="eggNOG" id="ENOG502RBA4">
    <property type="taxonomic scope" value="Eukaryota"/>
</dbReference>
<dbReference type="VEuPathDB" id="FungiDB:CNB02530"/>
<dbReference type="GeneID" id="3255963"/>
<feature type="region of interest" description="Disordered" evidence="2">
    <location>
        <begin position="931"/>
        <end position="950"/>
    </location>
</feature>
<feature type="region of interest" description="Disordered" evidence="2">
    <location>
        <begin position="204"/>
        <end position="231"/>
    </location>
</feature>
<name>Q5KM90_CRYD1</name>
<dbReference type="InParanoid" id="Q5KM90"/>
<feature type="compositionally biased region" description="Polar residues" evidence="2">
    <location>
        <begin position="153"/>
        <end position="164"/>
    </location>
</feature>
<sequence>MESHPSTMAHDGTNTHRYPHPPIHQHGLDFSPRTHPFATSRPPRIDNSDPTSEFIYQMPLMRGFGKSLSEGGNMAYSGPLDLNALNERLQGLGPNFDEQSESLGSLDIANQSHPLKANGRSEPYSPSRYERSPNRANQLPQPQLTKQTPATKLTSITNPPLTTHTGYISTPLLDPNEPDPNQPYRWAYPSVTELAPNDSVSMYRPARAPSRVRSGRRGGTNVDPGEGDITPGKMYNEVHEQDGESFWSEDNITQGTPKTSRRFEEEMTMGPTSVWTRGDIGRNMYDMRDRLLDAEARRDQEAMSSLRRQISEAHNLAATTARLEAAEKQLRELQARLIAEQVARTQTEQVAGLREDEVKNYQNEWASAVRALRRAREEGKKTDEEKRRIQRCFEEARDKLWKYHEALRVREARAQGKEEGRAEAWQEAERWMGGSPPIPGVDPIPAVPGAVLHQTPMTGPLYLQSPQLQSPTTNLFQPQTQNVQAHPSRQHPQQQQQQQQQQPITPAQLPMQSIAQLLEWLASNPGAFSQASGNQGQPQAHQNIHPQQQFAQHDGTTAQYMGKASTPSQIHQQQQPAMVPGMMPIAQSQLLGHSSQVQQQMPQQMYRTPGTQQHSQPRQPASALSQGKRLHHNIPNTQTASSHVNAPLPDPALNPHTADSYLERVDHDPGLKKMMAGARSKTVHTSQVPTAATAGLEPGRQPLTGTRSQFDDKPLPPLTLDTPGVSRSHTVRAPHKDPIASNNRLPRRMSLSEGLHNYDHHHQRPMSQIPDGDRYPIFPLPGKNEGKNGHHGFGTVESTHIDHAVPLELSNFRSPNSEYRDGRASEWSTPARRNRGPAALSAARSKVAGALRKDMDIEPELRDNEEMGERERFIDMHAGQVRPPMEQHGESGMPPQMFRPMPSQGGRSPSGPPRPAPSMPNIRHRIQPVMPKPLGHSRTRSESHHGVGHPQPHSIAALYNARQTGPAARANDRLPEPESLYHPLKSHNLFIPPQLATEAVSNEVEDVQGGRHSALGLSGVRRNGQGSDGIAGMDMGRMKAPTITVQPPSSRTRSNNPTIAVIPSQASPQSLISPTAFQPTNSFAAATGDGDGMHTGRVPISLDTPPGQKSHSNAVDILPSPSVLSSRPKSHSHRIPFFHHRSDSQSREPCEVQPPSFGSDASTAHTRAQNSHSHTLSRLHPPPIVPCPPNHTYQSRQPYEVPLPASKSVAPTAYSRTPDDTQISVDTLTNEVRTIDFAREIPLPTKGETVYDAKTTVVTEGGSEHPAFPQWTSSRQLRRRPIASNTGRSNKGNGNSVNGKEVDPRSYPLPPSRSTMKKASTYAASVPPIEEVTEPESGRDTIRRSRVSGTVAS</sequence>
<feature type="compositionally biased region" description="Low complexity" evidence="2">
    <location>
        <begin position="596"/>
        <end position="605"/>
    </location>
</feature>
<organism evidence="3 4">
    <name type="scientific">Cryptococcus deneoformans (strain JEC21 / ATCC MYA-565)</name>
    <name type="common">Cryptococcus neoformans var. neoformans serotype D</name>
    <dbReference type="NCBI Taxonomy" id="214684"/>
    <lineage>
        <taxon>Eukaryota</taxon>
        <taxon>Fungi</taxon>
        <taxon>Dikarya</taxon>
        <taxon>Basidiomycota</taxon>
        <taxon>Agaricomycotina</taxon>
        <taxon>Tremellomycetes</taxon>
        <taxon>Tremellales</taxon>
        <taxon>Cryptococcaceae</taxon>
        <taxon>Cryptococcus</taxon>
        <taxon>Cryptococcus neoformans species complex</taxon>
    </lineage>
</organism>
<feature type="region of interest" description="Disordered" evidence="2">
    <location>
        <begin position="110"/>
        <end position="164"/>
    </location>
</feature>
<feature type="compositionally biased region" description="Basic and acidic residues" evidence="2">
    <location>
        <begin position="1140"/>
        <end position="1150"/>
    </location>
</feature>
<keyword evidence="4" id="KW-1185">Reference proteome</keyword>
<evidence type="ECO:0000313" key="3">
    <source>
        <dbReference type="EMBL" id="AAW41869.1"/>
    </source>
</evidence>
<reference evidence="3 4" key="1">
    <citation type="journal article" date="2005" name="Science">
        <title>The genome of the basidiomycetous yeast and human pathogen Cryptococcus neoformans.</title>
        <authorList>
            <person name="Loftus B.J."/>
            <person name="Fung E."/>
            <person name="Roncaglia P."/>
            <person name="Rowley D."/>
            <person name="Amedeo P."/>
            <person name="Bruno D."/>
            <person name="Vamathevan J."/>
            <person name="Miranda M."/>
            <person name="Anderson I.J."/>
            <person name="Fraser J.A."/>
            <person name="Allen J.E."/>
            <person name="Bosdet I.E."/>
            <person name="Brent M.R."/>
            <person name="Chiu R."/>
            <person name="Doering T.L."/>
            <person name="Donlin M.J."/>
            <person name="D'Souza C.A."/>
            <person name="Fox D.S."/>
            <person name="Grinberg V."/>
            <person name="Fu J."/>
            <person name="Fukushima M."/>
            <person name="Haas B.J."/>
            <person name="Huang J.C."/>
            <person name="Janbon G."/>
            <person name="Jones S.J."/>
            <person name="Koo H.L."/>
            <person name="Krzywinski M.I."/>
            <person name="Kwon-Chung J.K."/>
            <person name="Lengeler K.B."/>
            <person name="Maiti R."/>
            <person name="Marra M.A."/>
            <person name="Marra R.E."/>
            <person name="Mathewson C.A."/>
            <person name="Mitchell T.G."/>
            <person name="Pertea M."/>
            <person name="Riggs F.R."/>
            <person name="Salzberg S.L."/>
            <person name="Schein J.E."/>
            <person name="Shvartsbeyn A."/>
            <person name="Shin H."/>
            <person name="Shumway M."/>
            <person name="Specht C.A."/>
            <person name="Suh B.B."/>
            <person name="Tenney A."/>
            <person name="Utterback T.R."/>
            <person name="Wickes B.L."/>
            <person name="Wortman J.R."/>
            <person name="Wye N.H."/>
            <person name="Kronstad J.W."/>
            <person name="Lodge J.K."/>
            <person name="Heitman J."/>
            <person name="Davis R.W."/>
            <person name="Fraser C.M."/>
            <person name="Hyman R.W."/>
        </authorList>
    </citation>
    <scope>NUCLEOTIDE SEQUENCE [LARGE SCALE GENOMIC DNA]</scope>
    <source>
        <strain evidence="4">JEC21 / ATCC MYA-565</strain>
    </source>
</reference>
<dbReference type="OMA" id="IANQSHP"/>
<dbReference type="KEGG" id="cne:CNB02530"/>
<dbReference type="PaxDb" id="214684-Q5KM90"/>
<feature type="region of interest" description="Disordered" evidence="2">
    <location>
        <begin position="479"/>
        <end position="505"/>
    </location>
</feature>
<feature type="compositionally biased region" description="Low complexity" evidence="2">
    <location>
        <begin position="1287"/>
        <end position="1299"/>
    </location>
</feature>
<keyword evidence="1" id="KW-0175">Coiled coil</keyword>
<dbReference type="HOGENOM" id="CLU_260508_0_0_1"/>
<feature type="region of interest" description="Disordered" evidence="2">
    <location>
        <begin position="678"/>
        <end position="743"/>
    </location>
</feature>
<feature type="compositionally biased region" description="Low complexity" evidence="2">
    <location>
        <begin position="899"/>
        <end position="909"/>
    </location>
</feature>
<feature type="compositionally biased region" description="Polar residues" evidence="2">
    <location>
        <begin position="479"/>
        <end position="492"/>
    </location>
</feature>
<dbReference type="RefSeq" id="XP_569176.1">
    <property type="nucleotide sequence ID" value="XM_569176.2"/>
</dbReference>
<feature type="compositionally biased region" description="Pro residues" evidence="2">
    <location>
        <begin position="1180"/>
        <end position="1189"/>
    </location>
</feature>
<feature type="region of interest" description="Disordered" evidence="2">
    <location>
        <begin position="591"/>
        <end position="657"/>
    </location>
</feature>
<dbReference type="STRING" id="214684.Q5KM90"/>
<dbReference type="EMBL" id="AE017342">
    <property type="protein sequence ID" value="AAW41869.1"/>
    <property type="molecule type" value="Genomic_DNA"/>
</dbReference>
<feature type="coiled-coil region" evidence="1">
    <location>
        <begin position="316"/>
        <end position="378"/>
    </location>
</feature>
<feature type="compositionally biased region" description="Low complexity" evidence="2">
    <location>
        <begin position="138"/>
        <end position="152"/>
    </location>
</feature>
<feature type="compositionally biased region" description="Polar residues" evidence="2">
    <location>
        <begin position="609"/>
        <end position="625"/>
    </location>
</feature>
<protein>
    <submittedName>
        <fullName evidence="3">Uncharacterized protein</fullName>
    </submittedName>
</protein>
<feature type="compositionally biased region" description="Polar residues" evidence="2">
    <location>
        <begin position="634"/>
        <end position="644"/>
    </location>
</feature>
<feature type="region of interest" description="Disordered" evidence="2">
    <location>
        <begin position="812"/>
        <end position="840"/>
    </location>
</feature>
<feature type="region of interest" description="Disordered" evidence="2">
    <location>
        <begin position="1260"/>
        <end position="1353"/>
    </location>
</feature>
<dbReference type="Proteomes" id="UP000002149">
    <property type="component" value="Chromosome 2"/>
</dbReference>
<accession>Q55XP8</accession>
<feature type="compositionally biased region" description="Polar residues" evidence="2">
    <location>
        <begin position="1159"/>
        <end position="1176"/>
    </location>
</feature>
<evidence type="ECO:0000313" key="4">
    <source>
        <dbReference type="Proteomes" id="UP000002149"/>
    </source>
</evidence>
<feature type="compositionally biased region" description="Polar residues" evidence="2">
    <location>
        <begin position="248"/>
        <end position="258"/>
    </location>
</feature>
<feature type="region of interest" description="Disordered" evidence="2">
    <location>
        <begin position="882"/>
        <end position="922"/>
    </location>
</feature>
<evidence type="ECO:0000256" key="1">
    <source>
        <dbReference type="SAM" id="Coils"/>
    </source>
</evidence>
<feature type="compositionally biased region" description="Low complexity" evidence="2">
    <location>
        <begin position="493"/>
        <end position="502"/>
    </location>
</feature>
<accession>Q5KM90</accession>
<feature type="compositionally biased region" description="Basic residues" evidence="2">
    <location>
        <begin position="1128"/>
        <end position="1139"/>
    </location>
</feature>
<dbReference type="OrthoDB" id="2589068at2759"/>
<feature type="region of interest" description="Disordered" evidence="2">
    <location>
        <begin position="1104"/>
        <end position="1197"/>
    </location>
</feature>
<feature type="region of interest" description="Disordered" evidence="2">
    <location>
        <begin position="248"/>
        <end position="275"/>
    </location>
</feature>
<proteinExistence type="predicted"/>
<feature type="region of interest" description="Disordered" evidence="2">
    <location>
        <begin position="1"/>
        <end position="50"/>
    </location>
</feature>